<dbReference type="InterPro" id="IPR052210">
    <property type="entry name" value="LysM1-like"/>
</dbReference>
<evidence type="ECO:0000256" key="1">
    <source>
        <dbReference type="ARBA" id="ARBA00022669"/>
    </source>
</evidence>
<accession>A0A3N4HMS6</accession>
<dbReference type="InterPro" id="IPR018392">
    <property type="entry name" value="LysM"/>
</dbReference>
<feature type="domain" description="LysM" evidence="4">
    <location>
        <begin position="245"/>
        <end position="293"/>
    </location>
</feature>
<organism evidence="5 6">
    <name type="scientific">Ascobolus immersus RN42</name>
    <dbReference type="NCBI Taxonomy" id="1160509"/>
    <lineage>
        <taxon>Eukaryota</taxon>
        <taxon>Fungi</taxon>
        <taxon>Dikarya</taxon>
        <taxon>Ascomycota</taxon>
        <taxon>Pezizomycotina</taxon>
        <taxon>Pezizomycetes</taxon>
        <taxon>Pezizales</taxon>
        <taxon>Ascobolaceae</taxon>
        <taxon>Ascobolus</taxon>
    </lineage>
</organism>
<dbReference type="PANTHER" id="PTHR34997">
    <property type="entry name" value="AM15"/>
    <property type="match status" value="1"/>
</dbReference>
<dbReference type="GO" id="GO:0008061">
    <property type="term" value="F:chitin binding"/>
    <property type="evidence" value="ECO:0007669"/>
    <property type="project" value="UniProtKB-KW"/>
</dbReference>
<name>A0A3N4HMS6_ASCIM</name>
<dbReference type="OrthoDB" id="4851388at2759"/>
<sequence length="295" mass="32407">MKYTAWTALAGILFSLDTALSTAIPHPSQPSSSLSRRAFSIGQWLANRAYYRSTSGWGSGECLGTHVVRPKVIDWPLRSGQVIVCLVANQMAEGVSSECNHEQNVRNRPQDYNLHMCPETFDEFVDKVVTFGRADNPWGTNGDWQVPIGRDEAIRGVAIYLPEEAVPQEYRKYRPQTVPQQGVPNRDHMAPPVVGVNIPAPGVPDRGHMTPPPANIPQQGVPDRNHMAPSAPAPTQADIAGGCSNWHVAKEGDSCYWIAENNGVGLGQFYDWNPKVNDGGECRGLWIGYAYCIRA</sequence>
<dbReference type="Gene3D" id="3.10.350.10">
    <property type="entry name" value="LysM domain"/>
    <property type="match status" value="1"/>
</dbReference>
<keyword evidence="1" id="KW-0147">Chitin-binding</keyword>
<dbReference type="PROSITE" id="PS51782">
    <property type="entry name" value="LYSM"/>
    <property type="match status" value="1"/>
</dbReference>
<keyword evidence="6" id="KW-1185">Reference proteome</keyword>
<dbReference type="PANTHER" id="PTHR34997:SF1">
    <property type="entry name" value="PEPTIDOGLYCAN-BINDING LYSIN DOMAIN"/>
    <property type="match status" value="1"/>
</dbReference>
<keyword evidence="3" id="KW-0732">Signal</keyword>
<proteinExistence type="predicted"/>
<dbReference type="AlphaFoldDB" id="A0A3N4HMS6"/>
<keyword evidence="2" id="KW-0843">Virulence</keyword>
<feature type="chain" id="PRO_5018179323" description="LysM domain-containing protein" evidence="3">
    <location>
        <begin position="24"/>
        <end position="295"/>
    </location>
</feature>
<gene>
    <name evidence="5" type="ORF">BJ508DRAFT_230411</name>
</gene>
<evidence type="ECO:0000313" key="6">
    <source>
        <dbReference type="Proteomes" id="UP000275078"/>
    </source>
</evidence>
<evidence type="ECO:0000256" key="3">
    <source>
        <dbReference type="SAM" id="SignalP"/>
    </source>
</evidence>
<reference evidence="5 6" key="1">
    <citation type="journal article" date="2018" name="Nat. Ecol. Evol.">
        <title>Pezizomycetes genomes reveal the molecular basis of ectomycorrhizal truffle lifestyle.</title>
        <authorList>
            <person name="Murat C."/>
            <person name="Payen T."/>
            <person name="Noel B."/>
            <person name="Kuo A."/>
            <person name="Morin E."/>
            <person name="Chen J."/>
            <person name="Kohler A."/>
            <person name="Krizsan K."/>
            <person name="Balestrini R."/>
            <person name="Da Silva C."/>
            <person name="Montanini B."/>
            <person name="Hainaut M."/>
            <person name="Levati E."/>
            <person name="Barry K.W."/>
            <person name="Belfiori B."/>
            <person name="Cichocki N."/>
            <person name="Clum A."/>
            <person name="Dockter R.B."/>
            <person name="Fauchery L."/>
            <person name="Guy J."/>
            <person name="Iotti M."/>
            <person name="Le Tacon F."/>
            <person name="Lindquist E.A."/>
            <person name="Lipzen A."/>
            <person name="Malagnac F."/>
            <person name="Mello A."/>
            <person name="Molinier V."/>
            <person name="Miyauchi S."/>
            <person name="Poulain J."/>
            <person name="Riccioni C."/>
            <person name="Rubini A."/>
            <person name="Sitrit Y."/>
            <person name="Splivallo R."/>
            <person name="Traeger S."/>
            <person name="Wang M."/>
            <person name="Zifcakova L."/>
            <person name="Wipf D."/>
            <person name="Zambonelli A."/>
            <person name="Paolocci F."/>
            <person name="Nowrousian M."/>
            <person name="Ottonello S."/>
            <person name="Baldrian P."/>
            <person name="Spatafora J.W."/>
            <person name="Henrissat B."/>
            <person name="Nagy L.G."/>
            <person name="Aury J.M."/>
            <person name="Wincker P."/>
            <person name="Grigoriev I.V."/>
            <person name="Bonfante P."/>
            <person name="Martin F.M."/>
        </authorList>
    </citation>
    <scope>NUCLEOTIDE SEQUENCE [LARGE SCALE GENOMIC DNA]</scope>
    <source>
        <strain evidence="5 6">RN42</strain>
    </source>
</reference>
<dbReference type="Proteomes" id="UP000275078">
    <property type="component" value="Unassembled WGS sequence"/>
</dbReference>
<feature type="signal peptide" evidence="3">
    <location>
        <begin position="1"/>
        <end position="23"/>
    </location>
</feature>
<protein>
    <recommendedName>
        <fullName evidence="4">LysM domain-containing protein</fullName>
    </recommendedName>
</protein>
<dbReference type="EMBL" id="ML119773">
    <property type="protein sequence ID" value="RPA75049.1"/>
    <property type="molecule type" value="Genomic_DNA"/>
</dbReference>
<dbReference type="STRING" id="1160509.A0A3N4HMS6"/>
<dbReference type="InterPro" id="IPR036779">
    <property type="entry name" value="LysM_dom_sf"/>
</dbReference>
<evidence type="ECO:0000256" key="2">
    <source>
        <dbReference type="ARBA" id="ARBA00023026"/>
    </source>
</evidence>
<evidence type="ECO:0000313" key="5">
    <source>
        <dbReference type="EMBL" id="RPA75049.1"/>
    </source>
</evidence>
<evidence type="ECO:0000259" key="4">
    <source>
        <dbReference type="PROSITE" id="PS51782"/>
    </source>
</evidence>
<dbReference type="SUPFAM" id="SSF54106">
    <property type="entry name" value="LysM domain"/>
    <property type="match status" value="1"/>
</dbReference>
<dbReference type="CDD" id="cd00118">
    <property type="entry name" value="LysM"/>
    <property type="match status" value="1"/>
</dbReference>